<name>A0A640VR16_9RHOB</name>
<dbReference type="PROSITE" id="PS51257">
    <property type="entry name" value="PROKAR_LIPOPROTEIN"/>
    <property type="match status" value="1"/>
</dbReference>
<evidence type="ECO:0000313" key="2">
    <source>
        <dbReference type="EMBL" id="GFE48656.1"/>
    </source>
</evidence>
<gene>
    <name evidence="2" type="ORF">So717_04090</name>
</gene>
<proteinExistence type="predicted"/>
<dbReference type="RefSeq" id="WP_159974532.1">
    <property type="nucleotide sequence ID" value="NZ_BLIV01000001.1"/>
</dbReference>
<dbReference type="EMBL" id="BLIV01000001">
    <property type="protein sequence ID" value="GFE48656.1"/>
    <property type="molecule type" value="Genomic_DNA"/>
</dbReference>
<evidence type="ECO:0000256" key="1">
    <source>
        <dbReference type="SAM" id="SignalP"/>
    </source>
</evidence>
<sequence length="111" mass="11590">MNRIANRISKPSLFAASICIVLAACSNETPSVSGSEADSRRIAALCGGGFSDSTKASLAAVIEKAKASGEISAEVERDLRTALLSSPAVTEKNIVELYNLFLGCVREQTGL</sequence>
<dbReference type="AlphaFoldDB" id="A0A640VR16"/>
<dbReference type="Proteomes" id="UP000436522">
    <property type="component" value="Unassembled WGS sequence"/>
</dbReference>
<organism evidence="2 3">
    <name type="scientific">Roseobacter cerasinus</name>
    <dbReference type="NCBI Taxonomy" id="2602289"/>
    <lineage>
        <taxon>Bacteria</taxon>
        <taxon>Pseudomonadati</taxon>
        <taxon>Pseudomonadota</taxon>
        <taxon>Alphaproteobacteria</taxon>
        <taxon>Rhodobacterales</taxon>
        <taxon>Roseobacteraceae</taxon>
        <taxon>Roseobacter</taxon>
    </lineage>
</organism>
<keyword evidence="1" id="KW-0732">Signal</keyword>
<keyword evidence="3" id="KW-1185">Reference proteome</keyword>
<feature type="chain" id="PRO_5024899857" description="Lipoprotein" evidence="1">
    <location>
        <begin position="24"/>
        <end position="111"/>
    </location>
</feature>
<feature type="signal peptide" evidence="1">
    <location>
        <begin position="1"/>
        <end position="23"/>
    </location>
</feature>
<protein>
    <recommendedName>
        <fullName evidence="4">Lipoprotein</fullName>
    </recommendedName>
</protein>
<evidence type="ECO:0008006" key="4">
    <source>
        <dbReference type="Google" id="ProtNLM"/>
    </source>
</evidence>
<evidence type="ECO:0000313" key="3">
    <source>
        <dbReference type="Proteomes" id="UP000436522"/>
    </source>
</evidence>
<comment type="caution">
    <text evidence="2">The sequence shown here is derived from an EMBL/GenBank/DDBJ whole genome shotgun (WGS) entry which is preliminary data.</text>
</comment>
<accession>A0A640VR16</accession>
<reference evidence="2 3" key="1">
    <citation type="submission" date="2019-12" db="EMBL/GenBank/DDBJ databases">
        <title>Roseobacter cerasinus sp. nov., isolated from seawater around aquaculture.</title>
        <authorList>
            <person name="Muramatsu S."/>
            <person name="Takabe Y."/>
            <person name="Mori K."/>
            <person name="Takaichi S."/>
            <person name="Hanada S."/>
        </authorList>
    </citation>
    <scope>NUCLEOTIDE SEQUENCE [LARGE SCALE GENOMIC DNA]</scope>
    <source>
        <strain evidence="2 3">AI77</strain>
    </source>
</reference>